<evidence type="ECO:0000256" key="1">
    <source>
        <dbReference type="SAM" id="SignalP"/>
    </source>
</evidence>
<evidence type="ECO:0000313" key="3">
    <source>
        <dbReference type="Proteomes" id="UP000641025"/>
    </source>
</evidence>
<organism evidence="2 3">
    <name type="scientific">Geomonas propionica</name>
    <dbReference type="NCBI Taxonomy" id="2798582"/>
    <lineage>
        <taxon>Bacteria</taxon>
        <taxon>Pseudomonadati</taxon>
        <taxon>Thermodesulfobacteriota</taxon>
        <taxon>Desulfuromonadia</taxon>
        <taxon>Geobacterales</taxon>
        <taxon>Geobacteraceae</taxon>
        <taxon>Geomonas</taxon>
    </lineage>
</organism>
<feature type="chain" id="PRO_5045326557" evidence="1">
    <location>
        <begin position="30"/>
        <end position="308"/>
    </location>
</feature>
<keyword evidence="3" id="KW-1185">Reference proteome</keyword>
<proteinExistence type="predicted"/>
<comment type="caution">
    <text evidence="2">The sequence shown here is derived from an EMBL/GenBank/DDBJ whole genome shotgun (WGS) entry which is preliminary data.</text>
</comment>
<dbReference type="EMBL" id="JAEMHK010000005">
    <property type="protein sequence ID" value="MBJ6800303.1"/>
    <property type="molecule type" value="Genomic_DNA"/>
</dbReference>
<accession>A0ABS0YQY2</accession>
<protein>
    <submittedName>
        <fullName evidence="2">Uncharacterized protein</fullName>
    </submittedName>
</protein>
<dbReference type="RefSeq" id="WP_199394809.1">
    <property type="nucleotide sequence ID" value="NZ_JAEMHK010000005.1"/>
</dbReference>
<feature type="signal peptide" evidence="1">
    <location>
        <begin position="1"/>
        <end position="29"/>
    </location>
</feature>
<dbReference type="Proteomes" id="UP000641025">
    <property type="component" value="Unassembled WGS sequence"/>
</dbReference>
<evidence type="ECO:0000313" key="2">
    <source>
        <dbReference type="EMBL" id="MBJ6800303.1"/>
    </source>
</evidence>
<sequence>MVASTRITRAALFAVALLIALFCHGLAAAADTETSGERALLAKYAAIKAKLDKNQFGAPIFLESTEGQDSVRVDMYGVFRYPFETVHEALQSPAAWCEITPLHINIKACVYKTVKQQTQLTLYSGRKYFQPPSDAYPLKLGFRVTASRPDYLELSLVGEEGPFGTRDHRIGVQAAAVEGQATFLHFSYTYSHGTMARMAIKTYFATLGRDKVGFTMVGDDGKQTYIDGVRGAVERNTMRYYLALQTYLDTMKVPEGQRFEQRLNRWYDLTAKYPRQLKEIDKAAYLNNKKLERAQQEALQAKQGKQGE</sequence>
<gene>
    <name evidence="2" type="ORF">JFN90_09160</name>
</gene>
<keyword evidence="1" id="KW-0732">Signal</keyword>
<name>A0ABS0YQY2_9BACT</name>
<reference evidence="2 3" key="1">
    <citation type="submission" date="2020-12" db="EMBL/GenBank/DDBJ databases">
        <title>Geomonas sp. Red259, isolated from paddy soil.</title>
        <authorList>
            <person name="Xu Z."/>
            <person name="Zhang Z."/>
            <person name="Masuda Y."/>
            <person name="Itoh H."/>
            <person name="Senoo K."/>
        </authorList>
    </citation>
    <scope>NUCLEOTIDE SEQUENCE [LARGE SCALE GENOMIC DNA]</scope>
    <source>
        <strain evidence="2 3">Red259</strain>
    </source>
</reference>